<sequence>MISPSPHYSSTAISSPTTLRFERREGATNEDKNSRHSPEPEAEAEAKATALNVKPESGSGCPISDEVHDPYAISAANEYHHYHPHTPQPHQNSYIINSSPYSDSIYKPLIAHLTMLHPETPPAIIAFCATRLLSRDRPYGYTGEDWTPLYLDPDGGRDLARDRGGENVSAFNEEVALESSPCGESPSSSPNRPRGPPCAACAPSVIPANAGITNATNDQSAHPHRDDNIDIGVGVGFDLVTAGIRYKSKEDHDQCASTRGKKMDERLEEMYKAARESWDLLEMKGPNTGCRL</sequence>
<reference evidence="3" key="2">
    <citation type="submission" date="2013-12" db="EMBL/GenBank/DDBJ databases">
        <title>Evolution of pathogenesis and genome organization in the Tremellales.</title>
        <authorList>
            <person name="Cuomo C."/>
            <person name="Litvintseva A."/>
            <person name="Heitman J."/>
            <person name="Chen Y."/>
            <person name="Sun S."/>
            <person name="Springer D."/>
            <person name="Dromer F."/>
            <person name="Young S."/>
            <person name="Zeng Q."/>
            <person name="Chapman S."/>
            <person name="Gujja S."/>
            <person name="Saif S."/>
            <person name="Birren B."/>
        </authorList>
    </citation>
    <scope>NUCLEOTIDE SEQUENCE [LARGE SCALE GENOMIC DNA]</scope>
    <source>
        <strain evidence="3">BCC8398</strain>
    </source>
</reference>
<reference evidence="2 3" key="1">
    <citation type="submission" date="2013-07" db="EMBL/GenBank/DDBJ databases">
        <title>The Genome Sequence of Cryptococcus heveanensis BCC8398.</title>
        <authorList>
            <consortium name="The Broad Institute Genome Sequencing Platform"/>
            <person name="Cuomo C."/>
            <person name="Litvintseva A."/>
            <person name="Chen Y."/>
            <person name="Heitman J."/>
            <person name="Sun S."/>
            <person name="Springer D."/>
            <person name="Dromer F."/>
            <person name="Young S.K."/>
            <person name="Zeng Q."/>
            <person name="Gargeya S."/>
            <person name="Fitzgerald M."/>
            <person name="Abouelleil A."/>
            <person name="Alvarado L."/>
            <person name="Berlin A.M."/>
            <person name="Chapman S.B."/>
            <person name="Dewar J."/>
            <person name="Goldberg J."/>
            <person name="Griggs A."/>
            <person name="Gujja S."/>
            <person name="Hansen M."/>
            <person name="Howarth C."/>
            <person name="Imamovic A."/>
            <person name="Larimer J."/>
            <person name="McCowan C."/>
            <person name="Murphy C."/>
            <person name="Pearson M."/>
            <person name="Priest M."/>
            <person name="Roberts A."/>
            <person name="Saif S."/>
            <person name="Shea T."/>
            <person name="Sykes S."/>
            <person name="Wortman J."/>
            <person name="Nusbaum C."/>
            <person name="Birren B."/>
        </authorList>
    </citation>
    <scope>NUCLEOTIDE SEQUENCE [LARGE SCALE GENOMIC DNA]</scope>
    <source>
        <strain evidence="2 3">BCC8398</strain>
    </source>
</reference>
<accession>A0A1B9GID2</accession>
<evidence type="ECO:0000313" key="3">
    <source>
        <dbReference type="Proteomes" id="UP000092666"/>
    </source>
</evidence>
<feature type="compositionally biased region" description="Basic and acidic residues" evidence="1">
    <location>
        <begin position="20"/>
        <end position="39"/>
    </location>
</feature>
<evidence type="ECO:0000256" key="1">
    <source>
        <dbReference type="SAM" id="MobiDB-lite"/>
    </source>
</evidence>
<gene>
    <name evidence="2" type="ORF">I316_07583</name>
</gene>
<keyword evidence="3" id="KW-1185">Reference proteome</keyword>
<protein>
    <submittedName>
        <fullName evidence="2">Uncharacterized protein</fullName>
    </submittedName>
</protein>
<feature type="compositionally biased region" description="Polar residues" evidence="1">
    <location>
        <begin position="1"/>
        <end position="18"/>
    </location>
</feature>
<feature type="region of interest" description="Disordered" evidence="1">
    <location>
        <begin position="1"/>
        <end position="48"/>
    </location>
</feature>
<proteinExistence type="predicted"/>
<dbReference type="AlphaFoldDB" id="A0A1B9GID2"/>
<dbReference type="EMBL" id="KV700142">
    <property type="protein sequence ID" value="OCF30776.1"/>
    <property type="molecule type" value="Genomic_DNA"/>
</dbReference>
<dbReference type="Proteomes" id="UP000092666">
    <property type="component" value="Unassembled WGS sequence"/>
</dbReference>
<organism evidence="2 3">
    <name type="scientific">Kwoniella heveanensis BCC8398</name>
    <dbReference type="NCBI Taxonomy" id="1296120"/>
    <lineage>
        <taxon>Eukaryota</taxon>
        <taxon>Fungi</taxon>
        <taxon>Dikarya</taxon>
        <taxon>Basidiomycota</taxon>
        <taxon>Agaricomycotina</taxon>
        <taxon>Tremellomycetes</taxon>
        <taxon>Tremellales</taxon>
        <taxon>Cryptococcaceae</taxon>
        <taxon>Kwoniella</taxon>
    </lineage>
</organism>
<feature type="compositionally biased region" description="Low complexity" evidence="1">
    <location>
        <begin position="178"/>
        <end position="197"/>
    </location>
</feature>
<evidence type="ECO:0000313" key="2">
    <source>
        <dbReference type="EMBL" id="OCF30776.1"/>
    </source>
</evidence>
<name>A0A1B9GID2_9TREE</name>
<feature type="region of interest" description="Disordered" evidence="1">
    <location>
        <begin position="176"/>
        <end position="197"/>
    </location>
</feature>
<dbReference type="OrthoDB" id="2576388at2759"/>